<evidence type="ECO:0000313" key="2">
    <source>
        <dbReference type="EMBL" id="KAL0107742.1"/>
    </source>
</evidence>
<feature type="compositionally biased region" description="Polar residues" evidence="1">
    <location>
        <begin position="73"/>
        <end position="86"/>
    </location>
</feature>
<dbReference type="Proteomes" id="UP001430953">
    <property type="component" value="Unassembled WGS sequence"/>
</dbReference>
<evidence type="ECO:0000313" key="3">
    <source>
        <dbReference type="Proteomes" id="UP001430953"/>
    </source>
</evidence>
<sequence length="153" mass="17663">MSRPKTYELTHPEFLSEYQLREILKNSCIESLKFEKLCRSELLEIYRRVAMPLPQRQHGAVKSSNTTYTLEKSVTTGNDDNVNSLALGSGKGNKRMFSQVDKSKPSLNDQKVEKKTRLCSTSKAETGWNGIRKCTYEEQNEEITKKRQKITWP</sequence>
<accession>A0AAW2F1G2</accession>
<dbReference type="AlphaFoldDB" id="A0AAW2F1G2"/>
<feature type="region of interest" description="Disordered" evidence="1">
    <location>
        <begin position="73"/>
        <end position="116"/>
    </location>
</feature>
<dbReference type="InterPro" id="IPR024887">
    <property type="entry name" value="Ashwin"/>
</dbReference>
<gene>
    <name evidence="2" type="ORF">PUN28_014790</name>
</gene>
<name>A0AAW2F1G2_9HYME</name>
<dbReference type="Pfam" id="PF15323">
    <property type="entry name" value="Ashwin"/>
    <property type="match status" value="1"/>
</dbReference>
<organism evidence="2 3">
    <name type="scientific">Cardiocondyla obscurior</name>
    <dbReference type="NCBI Taxonomy" id="286306"/>
    <lineage>
        <taxon>Eukaryota</taxon>
        <taxon>Metazoa</taxon>
        <taxon>Ecdysozoa</taxon>
        <taxon>Arthropoda</taxon>
        <taxon>Hexapoda</taxon>
        <taxon>Insecta</taxon>
        <taxon>Pterygota</taxon>
        <taxon>Neoptera</taxon>
        <taxon>Endopterygota</taxon>
        <taxon>Hymenoptera</taxon>
        <taxon>Apocrita</taxon>
        <taxon>Aculeata</taxon>
        <taxon>Formicoidea</taxon>
        <taxon>Formicidae</taxon>
        <taxon>Myrmicinae</taxon>
        <taxon>Cardiocondyla</taxon>
    </lineage>
</organism>
<keyword evidence="3" id="KW-1185">Reference proteome</keyword>
<reference evidence="2 3" key="1">
    <citation type="submission" date="2023-03" db="EMBL/GenBank/DDBJ databases">
        <title>High recombination rates correlate with genetic variation in Cardiocondyla obscurior ants.</title>
        <authorList>
            <person name="Errbii M."/>
        </authorList>
    </citation>
    <scope>NUCLEOTIDE SEQUENCE [LARGE SCALE GENOMIC DNA]</scope>
    <source>
        <strain evidence="2">Alpha-2009</strain>
        <tissue evidence="2">Whole body</tissue>
    </source>
</reference>
<evidence type="ECO:0008006" key="4">
    <source>
        <dbReference type="Google" id="ProtNLM"/>
    </source>
</evidence>
<evidence type="ECO:0000256" key="1">
    <source>
        <dbReference type="SAM" id="MobiDB-lite"/>
    </source>
</evidence>
<comment type="caution">
    <text evidence="2">The sequence shown here is derived from an EMBL/GenBank/DDBJ whole genome shotgun (WGS) entry which is preliminary data.</text>
</comment>
<protein>
    <recommendedName>
        <fullName evidence="4">Ashwin</fullName>
    </recommendedName>
</protein>
<dbReference type="GO" id="GO:0072669">
    <property type="term" value="C:tRNA-splicing ligase complex"/>
    <property type="evidence" value="ECO:0007669"/>
    <property type="project" value="InterPro"/>
</dbReference>
<dbReference type="EMBL" id="JADYXP020000016">
    <property type="protein sequence ID" value="KAL0107742.1"/>
    <property type="molecule type" value="Genomic_DNA"/>
</dbReference>
<dbReference type="GO" id="GO:0048598">
    <property type="term" value="P:embryonic morphogenesis"/>
    <property type="evidence" value="ECO:0007669"/>
    <property type="project" value="InterPro"/>
</dbReference>
<proteinExistence type="predicted"/>